<dbReference type="SUPFAM" id="SSF48179">
    <property type="entry name" value="6-phosphogluconate dehydrogenase C-terminal domain-like"/>
    <property type="match status" value="1"/>
</dbReference>
<evidence type="ECO:0000259" key="5">
    <source>
        <dbReference type="SMART" id="SM00984"/>
    </source>
</evidence>
<evidence type="ECO:0000256" key="4">
    <source>
        <dbReference type="PIRNR" id="PIRNR000124"/>
    </source>
</evidence>
<dbReference type="SUPFAM" id="SSF51735">
    <property type="entry name" value="NAD(P)-binding Rossmann-fold domains"/>
    <property type="match status" value="1"/>
</dbReference>
<name>A0AAJ3H8S4_9PSED</name>
<dbReference type="GO" id="GO:0016628">
    <property type="term" value="F:oxidoreductase activity, acting on the CH-CH group of donors, NAD or NADP as acceptor"/>
    <property type="evidence" value="ECO:0007669"/>
    <property type="project" value="InterPro"/>
</dbReference>
<dbReference type="Proteomes" id="UP000546584">
    <property type="component" value="Unassembled WGS sequence"/>
</dbReference>
<dbReference type="InterPro" id="IPR017476">
    <property type="entry name" value="UDP-Glc/GDP-Man"/>
</dbReference>
<dbReference type="PANTHER" id="PTHR43491:SF2">
    <property type="entry name" value="UDP-N-ACETYL-D-MANNOSAMINE DEHYDROGENASE"/>
    <property type="match status" value="1"/>
</dbReference>
<dbReference type="InterPro" id="IPR036291">
    <property type="entry name" value="NAD(P)-bd_dom_sf"/>
</dbReference>
<dbReference type="PIRSF" id="PIRSF000124">
    <property type="entry name" value="UDPglc_GDPman_dh"/>
    <property type="match status" value="1"/>
</dbReference>
<dbReference type="GO" id="GO:0016616">
    <property type="term" value="F:oxidoreductase activity, acting on the CH-OH group of donors, NAD or NADP as acceptor"/>
    <property type="evidence" value="ECO:0007669"/>
    <property type="project" value="InterPro"/>
</dbReference>
<evidence type="ECO:0000256" key="1">
    <source>
        <dbReference type="ARBA" id="ARBA00006601"/>
    </source>
</evidence>
<dbReference type="GO" id="GO:0000271">
    <property type="term" value="P:polysaccharide biosynthetic process"/>
    <property type="evidence" value="ECO:0007669"/>
    <property type="project" value="InterPro"/>
</dbReference>
<dbReference type="InterPro" id="IPR014026">
    <property type="entry name" value="UDP-Glc/GDP-Man_DH_dimer"/>
</dbReference>
<keyword evidence="3" id="KW-0520">NAD</keyword>
<dbReference type="EMBL" id="JACAQR010000030">
    <property type="protein sequence ID" value="NWD44370.1"/>
    <property type="molecule type" value="Genomic_DNA"/>
</dbReference>
<dbReference type="Pfam" id="PF03720">
    <property type="entry name" value="UDPG_MGDP_dh_C"/>
    <property type="match status" value="1"/>
</dbReference>
<dbReference type="InterPro" id="IPR028359">
    <property type="entry name" value="UDP_ManNAc/GlcNAc_DH"/>
</dbReference>
<dbReference type="SMART" id="SM00984">
    <property type="entry name" value="UDPG_MGDP_dh_C"/>
    <property type="match status" value="1"/>
</dbReference>
<organism evidence="6 7">
    <name type="scientific">Pseudomonas yamanorum</name>
    <dbReference type="NCBI Taxonomy" id="515393"/>
    <lineage>
        <taxon>Bacteria</taxon>
        <taxon>Pseudomonadati</taxon>
        <taxon>Pseudomonadota</taxon>
        <taxon>Gammaproteobacteria</taxon>
        <taxon>Pseudomonadales</taxon>
        <taxon>Pseudomonadaceae</taxon>
        <taxon>Pseudomonas</taxon>
    </lineage>
</organism>
<dbReference type="InterPro" id="IPR001732">
    <property type="entry name" value="UDP-Glc/GDP-Man_DH_N"/>
</dbReference>
<comment type="similarity">
    <text evidence="1 4">Belongs to the UDP-glucose/GDP-mannose dehydrogenase family.</text>
</comment>
<gene>
    <name evidence="6" type="primary">tviB</name>
    <name evidence="6" type="ORF">HX826_21045</name>
</gene>
<dbReference type="GO" id="GO:0051287">
    <property type="term" value="F:NAD binding"/>
    <property type="evidence" value="ECO:0007669"/>
    <property type="project" value="InterPro"/>
</dbReference>
<evidence type="ECO:0000313" key="7">
    <source>
        <dbReference type="Proteomes" id="UP000546584"/>
    </source>
</evidence>
<evidence type="ECO:0000313" key="6">
    <source>
        <dbReference type="EMBL" id="NWD44370.1"/>
    </source>
</evidence>
<feature type="domain" description="UDP-glucose/GDP-mannose dehydrogenase C-terminal" evidence="5">
    <location>
        <begin position="318"/>
        <end position="418"/>
    </location>
</feature>
<dbReference type="NCBIfam" id="TIGR03026">
    <property type="entry name" value="NDP-sugDHase"/>
    <property type="match status" value="1"/>
</dbReference>
<dbReference type="PANTHER" id="PTHR43491">
    <property type="entry name" value="UDP-N-ACETYL-D-MANNOSAMINE DEHYDROGENASE"/>
    <property type="match status" value="1"/>
</dbReference>
<comment type="caution">
    <text evidence="6">The sequence shown here is derived from an EMBL/GenBank/DDBJ whole genome shotgun (WGS) entry which is preliminary data.</text>
</comment>
<sequence length="425" mass="46750">MLLLEDIKLAIVGLGYVGLPLAVEFGKHRSVVGFDINKSRIEALREGHDSTLEVSDDELLSAKFLEFSSALNELEACNVFVVTVPTPIDEYNQPDLTPLIKASESIGKVLKKGNIVIYESTVYPGATEEDCVPVLENFSGLKFNVDFFAGYSPERINPGDKEHRVTTIKKVTAGSTPEVADLVDSLYGEIIVAGTHKASSIRVAEAAKVIENTQRDLNIALINELAIIFNKMGIDTEAVLEAAGTKWNFLPFRPGLVGGHCIGVDPYYLTHKAQSIGYHPEIILAGRRLNDSMGAYVVSQLVKAMLKQRIHVDGARVLIMGLAFKENCPDLRNTRIVDIVRELAEYNIAVDVYDPWVSGAEAEHEYGIKPIDAPVENTYDAVVLAVAHNEFRSMGAAKIRALGKSKHVLYDLKYLLERGQSDIRL</sequence>
<dbReference type="RefSeq" id="WP_177026793.1">
    <property type="nucleotide sequence ID" value="NZ_JACAQR010000030.1"/>
</dbReference>
<dbReference type="Pfam" id="PF03721">
    <property type="entry name" value="UDPG_MGDP_dh_N"/>
    <property type="match status" value="1"/>
</dbReference>
<accession>A0AAJ3H8S4</accession>
<dbReference type="SUPFAM" id="SSF52413">
    <property type="entry name" value="UDP-glucose/GDP-mannose dehydrogenase C-terminal domain"/>
    <property type="match status" value="1"/>
</dbReference>
<dbReference type="InterPro" id="IPR008927">
    <property type="entry name" value="6-PGluconate_DH-like_C_sf"/>
</dbReference>
<dbReference type="InterPro" id="IPR014027">
    <property type="entry name" value="UDP-Glc/GDP-Man_DH_C"/>
</dbReference>
<protein>
    <submittedName>
        <fullName evidence="6">Vi polysaccharide biosynthesis UDP-N-acetylglucosamine C-6 dehydrogenase TviB</fullName>
    </submittedName>
</protein>
<reference evidence="6 7" key="1">
    <citation type="submission" date="2020-04" db="EMBL/GenBank/DDBJ databases">
        <title>Molecular characterization of pseudomonads from Agaricus bisporus reveal novel blotch 2 pathogens in Western Europe.</title>
        <authorList>
            <person name="Taparia T."/>
            <person name="Krijger M."/>
            <person name="Haynes E."/>
            <person name="Elpinstone J.G."/>
            <person name="Noble R."/>
            <person name="Van Der Wolf J."/>
        </authorList>
    </citation>
    <scope>NUCLEOTIDE SEQUENCE [LARGE SCALE GENOMIC DNA]</scope>
    <source>
        <strain evidence="6 7">IPO3753</strain>
    </source>
</reference>
<evidence type="ECO:0000256" key="3">
    <source>
        <dbReference type="ARBA" id="ARBA00023027"/>
    </source>
</evidence>
<dbReference type="AlphaFoldDB" id="A0AAJ3H8S4"/>
<keyword evidence="2" id="KW-0560">Oxidoreductase</keyword>
<dbReference type="PIRSF" id="PIRSF500136">
    <property type="entry name" value="UDP_ManNAc_DH"/>
    <property type="match status" value="1"/>
</dbReference>
<proteinExistence type="inferred from homology"/>
<dbReference type="NCBIfam" id="NF011729">
    <property type="entry name" value="PRK15182.1"/>
    <property type="match status" value="1"/>
</dbReference>
<dbReference type="Gene3D" id="3.40.50.720">
    <property type="entry name" value="NAD(P)-binding Rossmann-like Domain"/>
    <property type="match status" value="2"/>
</dbReference>
<dbReference type="Pfam" id="PF00984">
    <property type="entry name" value="UDPG_MGDP_dh"/>
    <property type="match status" value="1"/>
</dbReference>
<dbReference type="InterPro" id="IPR036220">
    <property type="entry name" value="UDP-Glc/GDP-Man_DH_C_sf"/>
</dbReference>
<evidence type="ECO:0000256" key="2">
    <source>
        <dbReference type="ARBA" id="ARBA00023002"/>
    </source>
</evidence>